<dbReference type="RefSeq" id="WP_142944103.1">
    <property type="nucleotide sequence ID" value="NZ_VIKR01000007.1"/>
</dbReference>
<feature type="transmembrane region" description="Helical" evidence="6">
    <location>
        <begin position="85"/>
        <end position="107"/>
    </location>
</feature>
<reference evidence="8 9" key="1">
    <citation type="submission" date="2019-06" db="EMBL/GenBank/DDBJ databases">
        <title>Draft genome of Aliikangiella marina GYP-15.</title>
        <authorList>
            <person name="Wang G."/>
        </authorList>
    </citation>
    <scope>NUCLEOTIDE SEQUENCE [LARGE SCALE GENOMIC DNA]</scope>
    <source>
        <strain evidence="8 9">GYP-15</strain>
    </source>
</reference>
<feature type="transmembrane region" description="Helical" evidence="6">
    <location>
        <begin position="113"/>
        <end position="133"/>
    </location>
</feature>
<gene>
    <name evidence="8" type="ORF">FLL45_21390</name>
</gene>
<dbReference type="GO" id="GO:0022857">
    <property type="term" value="F:transmembrane transporter activity"/>
    <property type="evidence" value="ECO:0007669"/>
    <property type="project" value="InterPro"/>
</dbReference>
<keyword evidence="9" id="KW-1185">Reference proteome</keyword>
<comment type="caution">
    <text evidence="8">The sequence shown here is derived from an EMBL/GenBank/DDBJ whole genome shotgun (WGS) entry which is preliminary data.</text>
</comment>
<feature type="domain" description="Major facilitator superfamily (MFS) profile" evidence="7">
    <location>
        <begin position="13"/>
        <end position="401"/>
    </location>
</feature>
<evidence type="ECO:0000256" key="4">
    <source>
        <dbReference type="ARBA" id="ARBA00022989"/>
    </source>
</evidence>
<dbReference type="Gene3D" id="1.20.1250.20">
    <property type="entry name" value="MFS general substrate transporter like domains"/>
    <property type="match status" value="1"/>
</dbReference>
<name>A0A545T0Z3_9GAMM</name>
<feature type="transmembrane region" description="Helical" evidence="6">
    <location>
        <begin position="229"/>
        <end position="249"/>
    </location>
</feature>
<evidence type="ECO:0000256" key="5">
    <source>
        <dbReference type="ARBA" id="ARBA00023136"/>
    </source>
</evidence>
<dbReference type="EMBL" id="VIKR01000007">
    <property type="protein sequence ID" value="TQV70885.1"/>
    <property type="molecule type" value="Genomic_DNA"/>
</dbReference>
<feature type="transmembrane region" description="Helical" evidence="6">
    <location>
        <begin position="292"/>
        <end position="309"/>
    </location>
</feature>
<feature type="transmembrane region" description="Helical" evidence="6">
    <location>
        <begin position="315"/>
        <end position="337"/>
    </location>
</feature>
<feature type="transmembrane region" description="Helical" evidence="6">
    <location>
        <begin position="174"/>
        <end position="194"/>
    </location>
</feature>
<dbReference type="SUPFAM" id="SSF103473">
    <property type="entry name" value="MFS general substrate transporter"/>
    <property type="match status" value="1"/>
</dbReference>
<evidence type="ECO:0000313" key="9">
    <source>
        <dbReference type="Proteomes" id="UP000317839"/>
    </source>
</evidence>
<dbReference type="PANTHER" id="PTHR23504">
    <property type="entry name" value="MAJOR FACILITATOR SUPERFAMILY DOMAIN-CONTAINING PROTEIN 10"/>
    <property type="match status" value="1"/>
</dbReference>
<protein>
    <submittedName>
        <fullName evidence="8">MFS transporter</fullName>
    </submittedName>
</protein>
<dbReference type="InterPro" id="IPR036259">
    <property type="entry name" value="MFS_trans_sf"/>
</dbReference>
<organism evidence="8 9">
    <name type="scientific">Aliikangiella marina</name>
    <dbReference type="NCBI Taxonomy" id="1712262"/>
    <lineage>
        <taxon>Bacteria</taxon>
        <taxon>Pseudomonadati</taxon>
        <taxon>Pseudomonadota</taxon>
        <taxon>Gammaproteobacteria</taxon>
        <taxon>Oceanospirillales</taxon>
        <taxon>Pleioneaceae</taxon>
        <taxon>Aliikangiella</taxon>
    </lineage>
</organism>
<comment type="subcellular location">
    <subcellularLocation>
        <location evidence="1">Membrane</location>
        <topology evidence="1">Multi-pass membrane protein</topology>
    </subcellularLocation>
</comment>
<dbReference type="PROSITE" id="PS50850">
    <property type="entry name" value="MFS"/>
    <property type="match status" value="1"/>
</dbReference>
<dbReference type="PANTHER" id="PTHR23504:SF15">
    <property type="entry name" value="MAJOR FACILITATOR SUPERFAMILY (MFS) PROFILE DOMAIN-CONTAINING PROTEIN"/>
    <property type="match status" value="1"/>
</dbReference>
<keyword evidence="3 6" id="KW-0812">Transmembrane</keyword>
<evidence type="ECO:0000256" key="2">
    <source>
        <dbReference type="ARBA" id="ARBA00022448"/>
    </source>
</evidence>
<dbReference type="InterPro" id="IPR001958">
    <property type="entry name" value="Tet-R_TetA/multi-R_MdtG-like"/>
</dbReference>
<evidence type="ECO:0000256" key="1">
    <source>
        <dbReference type="ARBA" id="ARBA00004141"/>
    </source>
</evidence>
<feature type="transmembrane region" description="Helical" evidence="6">
    <location>
        <begin position="349"/>
        <end position="374"/>
    </location>
</feature>
<sequence length="417" mass="45326">MDKLKAHSILSAIMLVSVLGTAGIALPYPLLSPYFVSGVEDPLTQFLGLNPKILLGITLAAYPLGTLIGSNIIGSLSDRYGRKPILLYTLLGSVVGYLLTAATFVWGSFLGFIAMRFITGFCEGNISIARAIAVELHPHIDRHRAMSLVYATVYAGWLIGPLAGGYLAPYGIDTAFVIAGLAMLLATLMVMIILPSQPPQKPSNISIWREISQNHSAVLLKEPAIRRFFVYYFLYTLGINAYYEFYPLWTVEAHGFDSKQIGWITVAITSLMIMMSVSIADKIPKAIGDKPALLGGNILFGFLIIIATFTAMPWVYLPIALTGAVIAVINLVFPVLLSKYFGHLGQGKIMGLQVSFFCLTNFLVAILGSLVSLISAETTLWVAAVLIIISVFTFETPEQTELDRDKPSDSTEPSTSD</sequence>
<dbReference type="OrthoDB" id="9814303at2"/>
<proteinExistence type="predicted"/>
<keyword evidence="2" id="KW-0813">Transport</keyword>
<feature type="transmembrane region" description="Helical" evidence="6">
    <location>
        <begin position="51"/>
        <end position="73"/>
    </location>
</feature>
<feature type="transmembrane region" description="Helical" evidence="6">
    <location>
        <begin position="261"/>
        <end position="280"/>
    </location>
</feature>
<feature type="transmembrane region" description="Helical" evidence="6">
    <location>
        <begin position="380"/>
        <end position="397"/>
    </location>
</feature>
<dbReference type="InterPro" id="IPR020846">
    <property type="entry name" value="MFS_dom"/>
</dbReference>
<dbReference type="InterPro" id="IPR011701">
    <property type="entry name" value="MFS"/>
</dbReference>
<evidence type="ECO:0000256" key="3">
    <source>
        <dbReference type="ARBA" id="ARBA00022692"/>
    </source>
</evidence>
<keyword evidence="4 6" id="KW-1133">Transmembrane helix</keyword>
<dbReference type="PRINTS" id="PR01035">
    <property type="entry name" value="TCRTETA"/>
</dbReference>
<feature type="transmembrane region" description="Helical" evidence="6">
    <location>
        <begin position="145"/>
        <end position="168"/>
    </location>
</feature>
<evidence type="ECO:0000259" key="7">
    <source>
        <dbReference type="PROSITE" id="PS50850"/>
    </source>
</evidence>
<dbReference type="CDD" id="cd17330">
    <property type="entry name" value="MFS_SLC46_TetA_like"/>
    <property type="match status" value="1"/>
</dbReference>
<evidence type="ECO:0000313" key="8">
    <source>
        <dbReference type="EMBL" id="TQV70885.1"/>
    </source>
</evidence>
<dbReference type="Pfam" id="PF07690">
    <property type="entry name" value="MFS_1"/>
    <property type="match status" value="1"/>
</dbReference>
<keyword evidence="5 6" id="KW-0472">Membrane</keyword>
<dbReference type="AlphaFoldDB" id="A0A545T0Z3"/>
<accession>A0A545T0Z3</accession>
<dbReference type="GO" id="GO:0016020">
    <property type="term" value="C:membrane"/>
    <property type="evidence" value="ECO:0007669"/>
    <property type="project" value="UniProtKB-SubCell"/>
</dbReference>
<evidence type="ECO:0000256" key="6">
    <source>
        <dbReference type="SAM" id="Phobius"/>
    </source>
</evidence>
<feature type="transmembrane region" description="Helical" evidence="6">
    <location>
        <begin position="12"/>
        <end position="31"/>
    </location>
</feature>
<dbReference type="Proteomes" id="UP000317839">
    <property type="component" value="Unassembled WGS sequence"/>
</dbReference>